<dbReference type="GO" id="GO:0016787">
    <property type="term" value="F:hydrolase activity"/>
    <property type="evidence" value="ECO:0007669"/>
    <property type="project" value="UniProtKB-KW"/>
</dbReference>
<dbReference type="PANTHER" id="PTHR34043:SF3">
    <property type="entry name" value="ALPHA_BETA-HYDROLASES SUPERFAMILY PROTEIN"/>
    <property type="match status" value="1"/>
</dbReference>
<dbReference type="SUPFAM" id="SSF53474">
    <property type="entry name" value="alpha/beta-Hydrolases"/>
    <property type="match status" value="1"/>
</dbReference>
<comment type="subcellular location">
    <subcellularLocation>
        <location evidence="1">Secreted</location>
    </subcellularLocation>
</comment>
<evidence type="ECO:0000313" key="8">
    <source>
        <dbReference type="Proteomes" id="UP000030678"/>
    </source>
</evidence>
<protein>
    <recommendedName>
        <fullName evidence="6">Lipase-like C-terminal domain-containing protein</fullName>
    </recommendedName>
</protein>
<name>V9DED3_9EURO</name>
<organism evidence="7 8">
    <name type="scientific">Cladophialophora carrionii CBS 160.54</name>
    <dbReference type="NCBI Taxonomy" id="1279043"/>
    <lineage>
        <taxon>Eukaryota</taxon>
        <taxon>Fungi</taxon>
        <taxon>Dikarya</taxon>
        <taxon>Ascomycota</taxon>
        <taxon>Pezizomycotina</taxon>
        <taxon>Eurotiomycetes</taxon>
        <taxon>Chaetothyriomycetidae</taxon>
        <taxon>Chaetothyriales</taxon>
        <taxon>Herpotrichiellaceae</taxon>
        <taxon>Cladophialophora</taxon>
    </lineage>
</organism>
<dbReference type="Pfam" id="PF24708">
    <property type="entry name" value="Lip_C"/>
    <property type="match status" value="2"/>
</dbReference>
<dbReference type="HOGENOM" id="CLU_031060_0_0_1"/>
<reference evidence="7 8" key="1">
    <citation type="submission" date="2013-03" db="EMBL/GenBank/DDBJ databases">
        <title>The Genome Sequence of Cladophialophora carrionii CBS 160.54.</title>
        <authorList>
            <consortium name="The Broad Institute Genomics Platform"/>
            <person name="Cuomo C."/>
            <person name="de Hoog S."/>
            <person name="Gorbushina A."/>
            <person name="Walker B."/>
            <person name="Young S.K."/>
            <person name="Zeng Q."/>
            <person name="Gargeya S."/>
            <person name="Fitzgerald M."/>
            <person name="Haas B."/>
            <person name="Abouelleil A."/>
            <person name="Allen A.W."/>
            <person name="Alvarado L."/>
            <person name="Arachchi H.M."/>
            <person name="Berlin A.M."/>
            <person name="Chapman S.B."/>
            <person name="Gainer-Dewar J."/>
            <person name="Goldberg J."/>
            <person name="Griggs A."/>
            <person name="Gujja S."/>
            <person name="Hansen M."/>
            <person name="Howarth C."/>
            <person name="Imamovic A."/>
            <person name="Ireland A."/>
            <person name="Larimer J."/>
            <person name="McCowan C."/>
            <person name="Murphy C."/>
            <person name="Pearson M."/>
            <person name="Poon T.W."/>
            <person name="Priest M."/>
            <person name="Roberts A."/>
            <person name="Saif S."/>
            <person name="Shea T."/>
            <person name="Sisk P."/>
            <person name="Sykes S."/>
            <person name="Wortman J."/>
            <person name="Nusbaum C."/>
            <person name="Birren B."/>
        </authorList>
    </citation>
    <scope>NUCLEOTIDE SEQUENCE [LARGE SCALE GENOMIC DNA]</scope>
    <source>
        <strain evidence="7 8">CBS 160.54</strain>
    </source>
</reference>
<dbReference type="PANTHER" id="PTHR34043">
    <property type="entry name" value="ALPHA/BETA-HYDROLASES SUPERFAMILY PROTEIN"/>
    <property type="match status" value="1"/>
</dbReference>
<keyword evidence="4" id="KW-0378">Hydrolase</keyword>
<dbReference type="VEuPathDB" id="FungiDB:G647_04062"/>
<dbReference type="Proteomes" id="UP000030678">
    <property type="component" value="Unassembled WGS sequence"/>
</dbReference>
<keyword evidence="3" id="KW-0732">Signal</keyword>
<dbReference type="AlphaFoldDB" id="V9DED3"/>
<sequence>MDETAGRDGLTRLKELVGKFETGAEFSELPQNKDYPIVLVPGFSGWGPPLLGAVNYWGGVEDLPRMLQEQGYTVIVATIAPLSSNWERACELYAQLVAGRFSTVNPNTGELVEQFDLDVDYGRYFGNDPSTAAVTAQTHGRRRAILLPAASWRDLHWTWGDQNKAHFICHSQGGNTVRQMIALLKDGANDVHPGYFPENKQGRDEWVISVSTLGTPYQGTTITDVIQDLLSKSGNDTVRLLGRLFATLSFRGPAERAYDLQLDHWGICREAGESFPDMRARLERRGGPVETWLASQRNAFYDNSIEGVEALNDEAKGPSKHICYLTFSFHCTNPFPSWPPWVPAALSSFPISIYDIIRALLRPLPGGDIAMFAIDSIRQSLTSVILWPFFQTLVTFHDFLKWATTHVATRLLEDLDFKLKLPGPGSYVPRKDVFPLMLPTVYAMGGYDPLRNPALSASRREIIRNNSEMWLLNDGIVNTVSMRGPRNDDIIHDVSEANPFPLAKLGGADDRKLVRGKYWHFGVTGYLDHADEIGVWIDSDTGKNLKDMYKNLAALVSRIPPA</sequence>
<evidence type="ECO:0000259" key="6">
    <source>
        <dbReference type="Pfam" id="PF24708"/>
    </source>
</evidence>
<keyword evidence="5" id="KW-0443">Lipid metabolism</keyword>
<dbReference type="InterPro" id="IPR029058">
    <property type="entry name" value="AB_hydrolase_fold"/>
</dbReference>
<evidence type="ECO:0000256" key="4">
    <source>
        <dbReference type="ARBA" id="ARBA00022801"/>
    </source>
</evidence>
<evidence type="ECO:0000256" key="3">
    <source>
        <dbReference type="ARBA" id="ARBA00022729"/>
    </source>
</evidence>
<evidence type="ECO:0000256" key="1">
    <source>
        <dbReference type="ARBA" id="ARBA00004613"/>
    </source>
</evidence>
<dbReference type="GeneID" id="19982555"/>
<dbReference type="Gene3D" id="3.40.50.1820">
    <property type="entry name" value="alpha/beta hydrolase"/>
    <property type="match status" value="2"/>
</dbReference>
<gene>
    <name evidence="7" type="ORF">G647_04062</name>
</gene>
<feature type="domain" description="Lipase-like C-terminal" evidence="6">
    <location>
        <begin position="155"/>
        <end position="328"/>
    </location>
</feature>
<evidence type="ECO:0000313" key="7">
    <source>
        <dbReference type="EMBL" id="ETI24693.1"/>
    </source>
</evidence>
<dbReference type="GO" id="GO:0005576">
    <property type="term" value="C:extracellular region"/>
    <property type="evidence" value="ECO:0007669"/>
    <property type="project" value="UniProtKB-SubCell"/>
</dbReference>
<evidence type="ECO:0000256" key="2">
    <source>
        <dbReference type="ARBA" id="ARBA00022525"/>
    </source>
</evidence>
<proteinExistence type="predicted"/>
<keyword evidence="2" id="KW-0964">Secreted</keyword>
<dbReference type="InterPro" id="IPR056304">
    <property type="entry name" value="Lip-like_C"/>
</dbReference>
<accession>V9DED3</accession>
<dbReference type="GO" id="GO:0006629">
    <property type="term" value="P:lipid metabolic process"/>
    <property type="evidence" value="ECO:0007669"/>
    <property type="project" value="UniProtKB-KW"/>
</dbReference>
<dbReference type="OrthoDB" id="206848at2759"/>
<dbReference type="EMBL" id="KB822704">
    <property type="protein sequence ID" value="ETI24693.1"/>
    <property type="molecule type" value="Genomic_DNA"/>
</dbReference>
<feature type="domain" description="Lipase-like C-terminal" evidence="6">
    <location>
        <begin position="34"/>
        <end position="101"/>
    </location>
</feature>
<evidence type="ECO:0000256" key="5">
    <source>
        <dbReference type="ARBA" id="ARBA00023098"/>
    </source>
</evidence>
<dbReference type="RefSeq" id="XP_008726629.1">
    <property type="nucleotide sequence ID" value="XM_008728407.1"/>
</dbReference>